<dbReference type="InterPro" id="IPR019931">
    <property type="entry name" value="LPXTG_anchor"/>
</dbReference>
<evidence type="ECO:0000256" key="3">
    <source>
        <dbReference type="ARBA" id="ARBA00022729"/>
    </source>
</evidence>
<dbReference type="EMBL" id="JBEPEK010000447">
    <property type="protein sequence ID" value="MER7185499.1"/>
    <property type="molecule type" value="Genomic_DNA"/>
</dbReference>
<keyword evidence="6" id="KW-1133">Transmembrane helix</keyword>
<dbReference type="Proteomes" id="UP001474181">
    <property type="component" value="Unassembled WGS sequence"/>
</dbReference>
<dbReference type="NCBIfam" id="TIGR01167">
    <property type="entry name" value="LPXTG_anchor"/>
    <property type="match status" value="1"/>
</dbReference>
<sequence>DASASAAPVTEANAPEPAGSQGPTLAETGGDGSTPYLAIGGAAALALGSSALFLSVRRRAPRR</sequence>
<dbReference type="NCBIfam" id="NF041528">
    <property type="entry name" value="strep_LAETG"/>
    <property type="match status" value="1"/>
</dbReference>
<name>A0ABV1X8Z8_9ACTN</name>
<keyword evidence="6" id="KW-0812">Transmembrane</keyword>
<evidence type="ECO:0000313" key="8">
    <source>
        <dbReference type="EMBL" id="MER7185499.1"/>
    </source>
</evidence>
<feature type="non-terminal residue" evidence="8">
    <location>
        <position position="1"/>
    </location>
</feature>
<evidence type="ECO:0000256" key="6">
    <source>
        <dbReference type="SAM" id="Phobius"/>
    </source>
</evidence>
<accession>A0ABV1X8Z8</accession>
<evidence type="ECO:0000256" key="1">
    <source>
        <dbReference type="ARBA" id="ARBA00022512"/>
    </source>
</evidence>
<keyword evidence="4" id="KW-0572">Peptidoglycan-anchor</keyword>
<dbReference type="RefSeq" id="WP_350788452.1">
    <property type="nucleotide sequence ID" value="NZ_JBEPEK010000447.1"/>
</dbReference>
<protein>
    <submittedName>
        <fullName evidence="8">LAETG motif-containing sortase-dependent surface protein</fullName>
    </submittedName>
</protein>
<keyword evidence="3" id="KW-0732">Signal</keyword>
<feature type="transmembrane region" description="Helical" evidence="6">
    <location>
        <begin position="36"/>
        <end position="56"/>
    </location>
</feature>
<keyword evidence="9" id="KW-1185">Reference proteome</keyword>
<evidence type="ECO:0000256" key="4">
    <source>
        <dbReference type="ARBA" id="ARBA00023088"/>
    </source>
</evidence>
<dbReference type="PROSITE" id="PS50847">
    <property type="entry name" value="GRAM_POS_ANCHORING"/>
    <property type="match status" value="1"/>
</dbReference>
<proteinExistence type="predicted"/>
<evidence type="ECO:0000259" key="7">
    <source>
        <dbReference type="PROSITE" id="PS50847"/>
    </source>
</evidence>
<feature type="domain" description="Gram-positive cocci surface proteins LPxTG" evidence="7">
    <location>
        <begin position="25"/>
        <end position="63"/>
    </location>
</feature>
<gene>
    <name evidence="8" type="ORF">ABT404_39580</name>
</gene>
<evidence type="ECO:0000256" key="5">
    <source>
        <dbReference type="SAM" id="MobiDB-lite"/>
    </source>
</evidence>
<feature type="region of interest" description="Disordered" evidence="5">
    <location>
        <begin position="1"/>
        <end position="33"/>
    </location>
</feature>
<evidence type="ECO:0000256" key="2">
    <source>
        <dbReference type="ARBA" id="ARBA00022525"/>
    </source>
</evidence>
<keyword evidence="1" id="KW-0134">Cell wall</keyword>
<keyword evidence="6" id="KW-0472">Membrane</keyword>
<comment type="caution">
    <text evidence="8">The sequence shown here is derived from an EMBL/GenBank/DDBJ whole genome shotgun (WGS) entry which is preliminary data.</text>
</comment>
<organism evidence="8 9">
    <name type="scientific">Streptomyces hyaluromycini</name>
    <dbReference type="NCBI Taxonomy" id="1377993"/>
    <lineage>
        <taxon>Bacteria</taxon>
        <taxon>Bacillati</taxon>
        <taxon>Actinomycetota</taxon>
        <taxon>Actinomycetes</taxon>
        <taxon>Kitasatosporales</taxon>
        <taxon>Streptomycetaceae</taxon>
        <taxon>Streptomyces</taxon>
    </lineage>
</organism>
<evidence type="ECO:0000313" key="9">
    <source>
        <dbReference type="Proteomes" id="UP001474181"/>
    </source>
</evidence>
<keyword evidence="2" id="KW-0964">Secreted</keyword>
<reference evidence="8 9" key="1">
    <citation type="submission" date="2024-06" db="EMBL/GenBank/DDBJ databases">
        <title>The Natural Products Discovery Center: Release of the First 8490 Sequenced Strains for Exploring Actinobacteria Biosynthetic Diversity.</title>
        <authorList>
            <person name="Kalkreuter E."/>
            <person name="Kautsar S.A."/>
            <person name="Yang D."/>
            <person name="Bader C.D."/>
            <person name="Teijaro C.N."/>
            <person name="Fluegel L."/>
            <person name="Davis C.M."/>
            <person name="Simpson J.R."/>
            <person name="Lauterbach L."/>
            <person name="Steele A.D."/>
            <person name="Gui C."/>
            <person name="Meng S."/>
            <person name="Li G."/>
            <person name="Viehrig K."/>
            <person name="Ye F."/>
            <person name="Su P."/>
            <person name="Kiefer A.F."/>
            <person name="Nichols A."/>
            <person name="Cepeda A.J."/>
            <person name="Yan W."/>
            <person name="Fan B."/>
            <person name="Jiang Y."/>
            <person name="Adhikari A."/>
            <person name="Zheng C.-J."/>
            <person name="Schuster L."/>
            <person name="Cowan T.M."/>
            <person name="Smanski M.J."/>
            <person name="Chevrette M.G."/>
            <person name="De Carvalho L.P.S."/>
            <person name="Shen B."/>
        </authorList>
    </citation>
    <scope>NUCLEOTIDE SEQUENCE [LARGE SCALE GENOMIC DNA]</scope>
    <source>
        <strain evidence="8 9">NPDC000234</strain>
    </source>
</reference>